<feature type="domain" description="Telomere length regulation protein conserved" evidence="3">
    <location>
        <begin position="417"/>
        <end position="522"/>
    </location>
</feature>
<dbReference type="Proteomes" id="UP001211907">
    <property type="component" value="Unassembled WGS sequence"/>
</dbReference>
<dbReference type="InterPro" id="IPR038528">
    <property type="entry name" value="TEL2_C_sf"/>
</dbReference>
<dbReference type="AlphaFoldDB" id="A0AAD5T4D7"/>
<comment type="caution">
    <text evidence="4">The sequence shown here is derived from an EMBL/GenBank/DDBJ whole genome shotgun (WGS) entry which is preliminary data.</text>
</comment>
<dbReference type="EMBL" id="JADGJH010000454">
    <property type="protein sequence ID" value="KAJ3128680.1"/>
    <property type="molecule type" value="Genomic_DNA"/>
</dbReference>
<evidence type="ECO:0000259" key="3">
    <source>
        <dbReference type="Pfam" id="PF10193"/>
    </source>
</evidence>
<protein>
    <submittedName>
        <fullName evidence="4">TEL2, telomere maintenance protein 2</fullName>
    </submittedName>
</protein>
<reference evidence="4" key="1">
    <citation type="submission" date="2020-05" db="EMBL/GenBank/DDBJ databases">
        <title>Phylogenomic resolution of chytrid fungi.</title>
        <authorList>
            <person name="Stajich J.E."/>
            <person name="Amses K."/>
            <person name="Simmons R."/>
            <person name="Seto K."/>
            <person name="Myers J."/>
            <person name="Bonds A."/>
            <person name="Quandt C.A."/>
            <person name="Barry K."/>
            <person name="Liu P."/>
            <person name="Grigoriev I."/>
            <person name="Longcore J.E."/>
            <person name="James T.Y."/>
        </authorList>
    </citation>
    <scope>NUCLEOTIDE SEQUENCE</scope>
    <source>
        <strain evidence="4">JEL0513</strain>
    </source>
</reference>
<gene>
    <name evidence="4" type="primary">TELO2</name>
    <name evidence="4" type="ORF">HK100_009053</name>
</gene>
<accession>A0AAD5T4D7</accession>
<proteinExistence type="inferred from homology"/>
<dbReference type="InterPro" id="IPR051970">
    <property type="entry name" value="TEL2_Regulation"/>
</dbReference>
<dbReference type="PANTHER" id="PTHR15830">
    <property type="entry name" value="TELOMERE LENGTH REGULATION PROTEIN TEL2 FAMILY MEMBER"/>
    <property type="match status" value="1"/>
</dbReference>
<name>A0AAD5T4D7_9FUNG</name>
<dbReference type="InterPro" id="IPR016024">
    <property type="entry name" value="ARM-type_fold"/>
</dbReference>
<dbReference type="SUPFAM" id="SSF48371">
    <property type="entry name" value="ARM repeat"/>
    <property type="match status" value="1"/>
</dbReference>
<dbReference type="GO" id="GO:0005829">
    <property type="term" value="C:cytosol"/>
    <property type="evidence" value="ECO:0007669"/>
    <property type="project" value="TreeGrafter"/>
</dbReference>
<sequence>MIHVATAKTETVRFNIDTAIANLVQLHQADKSGAGVETPLLLDIQSILDSAESSSAANNHHNTDAGIASDSSGDRMRSRLCYALLAFSSQAADPNSLHNKLLLRKDLALAAFHAASALTPSHESISVVKQLLLRHSFEVWCDAVSANSQKRSQFITVLSLFEAFAAMLLSKLSRLNHYHEFAEILVDLLIKLSHHEVRIHFDLFEKISSSPYESNFGFVKPIVPLHILNELVSLWATPAYAAKSIETDCFNLTSVILIAMGYVELQPVDSNVGGSITLEMDKFETRFMQGMRIYLASTSVQKRTYGMVLGECLMKKLRPASLLNFELNDDDQVIFLRSLVVKPAEENYQLLHTKKSAKPSKTSNSVMPEKAKATREPANRKRDSHKYEESDEDDENDGEDDLKPLPQSESRINAKKPLYLRDCMKNLRSEQPDVIESSLQSLPELIAKANISDLTDAFETLIQQLLRLQNTFEWDDFDLFVQESIVTLGLRLPHLTAKSLNTSLVENEQPLMKRLNILRYISFIVTVGTKRGVLIQQGTMDIVKKKFLEEKEYYFVHFATIRNLLHEIEDVSYHAIIDTCLKTLSLILKCSENSVHCIRMAREVLPVILGIKYSIQDANTRDSLLVAINIVFSVVPPVLRHDELGSDSMQLVNRFLEQVYETENDEERRAKALYLAQKLE</sequence>
<dbReference type="Gene3D" id="1.25.40.720">
    <property type="entry name" value="Telomere length regulation protein 2, C-terminal domain"/>
    <property type="match status" value="1"/>
</dbReference>
<dbReference type="GO" id="GO:0051879">
    <property type="term" value="F:Hsp90 protein binding"/>
    <property type="evidence" value="ECO:0007669"/>
    <property type="project" value="TreeGrafter"/>
</dbReference>
<feature type="compositionally biased region" description="Acidic residues" evidence="2">
    <location>
        <begin position="389"/>
        <end position="400"/>
    </location>
</feature>
<evidence type="ECO:0000256" key="2">
    <source>
        <dbReference type="SAM" id="MobiDB-lite"/>
    </source>
</evidence>
<evidence type="ECO:0000313" key="4">
    <source>
        <dbReference type="EMBL" id="KAJ3128680.1"/>
    </source>
</evidence>
<comment type="similarity">
    <text evidence="1">Belongs to the TEL2 family.</text>
</comment>
<dbReference type="PANTHER" id="PTHR15830:SF10">
    <property type="entry name" value="TELOMERE LENGTH REGULATION PROTEIN TEL2 HOMOLOG"/>
    <property type="match status" value="1"/>
</dbReference>
<keyword evidence="5" id="KW-1185">Reference proteome</keyword>
<evidence type="ECO:0000313" key="5">
    <source>
        <dbReference type="Proteomes" id="UP001211907"/>
    </source>
</evidence>
<dbReference type="Pfam" id="PF10193">
    <property type="entry name" value="Telomere_reg-2"/>
    <property type="match status" value="1"/>
</dbReference>
<dbReference type="InterPro" id="IPR019337">
    <property type="entry name" value="Telomere_length_regulation_dom"/>
</dbReference>
<dbReference type="GO" id="GO:0042162">
    <property type="term" value="F:telomeric DNA binding"/>
    <property type="evidence" value="ECO:0007669"/>
    <property type="project" value="TreeGrafter"/>
</dbReference>
<feature type="region of interest" description="Disordered" evidence="2">
    <location>
        <begin position="351"/>
        <end position="408"/>
    </location>
</feature>
<feature type="compositionally biased region" description="Basic and acidic residues" evidence="2">
    <location>
        <begin position="369"/>
        <end position="388"/>
    </location>
</feature>
<organism evidence="4 5">
    <name type="scientific">Physocladia obscura</name>
    <dbReference type="NCBI Taxonomy" id="109957"/>
    <lineage>
        <taxon>Eukaryota</taxon>
        <taxon>Fungi</taxon>
        <taxon>Fungi incertae sedis</taxon>
        <taxon>Chytridiomycota</taxon>
        <taxon>Chytridiomycota incertae sedis</taxon>
        <taxon>Chytridiomycetes</taxon>
        <taxon>Chytridiales</taxon>
        <taxon>Chytriomycetaceae</taxon>
        <taxon>Physocladia</taxon>
    </lineage>
</organism>
<evidence type="ECO:0000256" key="1">
    <source>
        <dbReference type="ARBA" id="ARBA00006133"/>
    </source>
</evidence>
<dbReference type="GO" id="GO:0051083">
    <property type="term" value="P:'de novo' cotranslational protein folding"/>
    <property type="evidence" value="ECO:0007669"/>
    <property type="project" value="TreeGrafter"/>
</dbReference>